<dbReference type="PANTHER" id="PTHR47432:SF1">
    <property type="entry name" value="CELL WALL ASSEMBLY REGULATOR SMI1"/>
    <property type="match status" value="1"/>
</dbReference>
<dbReference type="SUPFAM" id="SSF160631">
    <property type="entry name" value="SMI1/KNR4-like"/>
    <property type="match status" value="1"/>
</dbReference>
<evidence type="ECO:0000313" key="2">
    <source>
        <dbReference type="EMBL" id="MEX3748347.1"/>
    </source>
</evidence>
<dbReference type="Pfam" id="PF09346">
    <property type="entry name" value="SMI1_KNR4"/>
    <property type="match status" value="1"/>
</dbReference>
<dbReference type="Gene3D" id="3.40.1580.10">
    <property type="entry name" value="SMI1/KNR4-like"/>
    <property type="match status" value="1"/>
</dbReference>
<dbReference type="InterPro" id="IPR051873">
    <property type="entry name" value="KNR4/SMI1_regulator"/>
</dbReference>
<dbReference type="Proteomes" id="UP001558534">
    <property type="component" value="Unassembled WGS sequence"/>
</dbReference>
<gene>
    <name evidence="2" type="ORF">AB1300_25105</name>
</gene>
<dbReference type="SMART" id="SM00860">
    <property type="entry name" value="SMI1_KNR4"/>
    <property type="match status" value="1"/>
</dbReference>
<dbReference type="InterPro" id="IPR018958">
    <property type="entry name" value="Knr4/Smi1-like_dom"/>
</dbReference>
<comment type="caution">
    <text evidence="2">The sequence shown here is derived from an EMBL/GenBank/DDBJ whole genome shotgun (WGS) entry which is preliminary data.</text>
</comment>
<keyword evidence="3" id="KW-1185">Reference proteome</keyword>
<evidence type="ECO:0000259" key="1">
    <source>
        <dbReference type="SMART" id="SM00860"/>
    </source>
</evidence>
<evidence type="ECO:0000313" key="3">
    <source>
        <dbReference type="Proteomes" id="UP001558534"/>
    </source>
</evidence>
<protein>
    <submittedName>
        <fullName evidence="2">SMI1/KNR4 family protein</fullName>
    </submittedName>
</protein>
<name>A0ABV3W569_9BACI</name>
<reference evidence="2 3" key="1">
    <citation type="submission" date="2024-07" db="EMBL/GenBank/DDBJ databases">
        <title>Characterization of a bacterium isolated from hydrolysated instant sea cucumber by whole-genome sequencing and metabolomics.</title>
        <authorList>
            <person name="Luo X."/>
            <person name="Zhang Z."/>
            <person name="Zheng Z."/>
            <person name="Zhang W."/>
            <person name="Ming T."/>
            <person name="Jiao L."/>
            <person name="Su X."/>
            <person name="Kong F."/>
            <person name="Xu J."/>
        </authorList>
    </citation>
    <scope>NUCLEOTIDE SEQUENCE [LARGE SCALE GENOMIC DNA]</scope>
    <source>
        <strain evidence="2 3">XL-2024</strain>
    </source>
</reference>
<sequence>MKKLWSKFENWLELNCPEIVESFNEPAAETEIAKAEQKMGITFPNSFKELLLIHNGQRNEYPEQRFEYVGAIGNYELLTIEEIVDTWETMKELLDNKVFEDFDEVEALGPVKEEYWWNPRWISIATNGTGDDICIDLDPAEGGTVGQVITFWHDWEERKVISRSLEEWFGEITKCLEDGTYKLIEEDGELVFNNDGFMGE</sequence>
<dbReference type="RefSeq" id="WP_368638729.1">
    <property type="nucleotide sequence ID" value="NZ_JBFRHK010000032.1"/>
</dbReference>
<proteinExistence type="predicted"/>
<dbReference type="EMBL" id="JBFRHK010000032">
    <property type="protein sequence ID" value="MEX3748347.1"/>
    <property type="molecule type" value="Genomic_DNA"/>
</dbReference>
<organism evidence="2 3">
    <name type="scientific">Lysinibacillus xylanilyticus</name>
    <dbReference type="NCBI Taxonomy" id="582475"/>
    <lineage>
        <taxon>Bacteria</taxon>
        <taxon>Bacillati</taxon>
        <taxon>Bacillota</taxon>
        <taxon>Bacilli</taxon>
        <taxon>Bacillales</taxon>
        <taxon>Bacillaceae</taxon>
        <taxon>Lysinibacillus</taxon>
    </lineage>
</organism>
<feature type="domain" description="Knr4/Smi1-like" evidence="1">
    <location>
        <begin position="26"/>
        <end position="171"/>
    </location>
</feature>
<dbReference type="InterPro" id="IPR037883">
    <property type="entry name" value="Knr4/Smi1-like_sf"/>
</dbReference>
<dbReference type="PANTHER" id="PTHR47432">
    <property type="entry name" value="CELL WALL ASSEMBLY REGULATOR SMI1"/>
    <property type="match status" value="1"/>
</dbReference>
<accession>A0ABV3W569</accession>